<keyword evidence="3 5" id="KW-0745">Spermidine biosynthesis</keyword>
<dbReference type="STRING" id="1193729.A1OE_1167"/>
<comment type="subunit">
    <text evidence="5">Homodimer or homotetramer.</text>
</comment>
<evidence type="ECO:0000313" key="10">
    <source>
        <dbReference type="EMBL" id="AFX99345.1"/>
    </source>
</evidence>
<dbReference type="KEGG" id="thal:A1OE_1167"/>
<dbReference type="Pfam" id="PF17284">
    <property type="entry name" value="Spermine_synt_N"/>
    <property type="match status" value="1"/>
</dbReference>
<feature type="binding site" evidence="5">
    <location>
        <position position="62"/>
    </location>
    <ligand>
        <name>spermidine</name>
        <dbReference type="ChEBI" id="CHEBI:57834"/>
    </ligand>
</feature>
<evidence type="ECO:0000313" key="11">
    <source>
        <dbReference type="Proteomes" id="UP000010077"/>
    </source>
</evidence>
<reference evidence="10 11" key="1">
    <citation type="journal article" date="2012" name="Proc. Natl. Acad. Sci. U.S.A.">
        <title>Genome streamlining and chemical defense in a coral reef symbiosis.</title>
        <authorList>
            <person name="Kwan J.C."/>
            <person name="Donia M.S."/>
            <person name="Han A.W."/>
            <person name="Hirose E."/>
            <person name="Haygood M.G."/>
            <person name="Schmidt E.W."/>
        </authorList>
    </citation>
    <scope>NUCLEOTIDE SEQUENCE [LARGE SCALE GENOMIC DNA]</scope>
    <source>
        <strain evidence="10 11">L2</strain>
    </source>
</reference>
<dbReference type="Pfam" id="PF01564">
    <property type="entry name" value="Spermine_synth"/>
    <property type="match status" value="1"/>
</dbReference>
<dbReference type="PROSITE" id="PS51006">
    <property type="entry name" value="PABS_2"/>
    <property type="match status" value="1"/>
</dbReference>
<dbReference type="GO" id="GO:0004766">
    <property type="term" value="F:spermidine synthase activity"/>
    <property type="evidence" value="ECO:0007669"/>
    <property type="project" value="UniProtKB-UniRule"/>
</dbReference>
<evidence type="ECO:0000259" key="9">
    <source>
        <dbReference type="PROSITE" id="PS51006"/>
    </source>
</evidence>
<dbReference type="Proteomes" id="UP000010077">
    <property type="component" value="Chromosome"/>
</dbReference>
<dbReference type="OrthoDB" id="9793120at2"/>
<sequence length="282" mass="32009">MTNWFIETLHPWWNQGLRTEKFLYRGETEHQELVIFENAKFGRVLALDGVIQTTEGDEFIYHEMLTHVPLTAHGNAKHVLIIGGGDGGMAREVLKHPEVQHVTMVEIDRTVVDMSRVYLPSLNDGAFTDQRLEIIITNGANYIAETRHQFDVIIIDSTDPVGPGAVLFSEEFYSTCSRCLTDNGILVTQNGVPYLQSSLITDSWNRLRKSFIDVYFFVAPIPTYQGGFMAFGWACNHKNVRNAELCIIEDRFASSPFKTQYYTPSIHLGSFALPKFILNLLQ</sequence>
<feature type="binding site" evidence="5">
    <location>
        <position position="31"/>
    </location>
    <ligand>
        <name>S-methyl-5'-thioadenosine</name>
        <dbReference type="ChEBI" id="CHEBI:17509"/>
    </ligand>
</feature>
<dbReference type="HOGENOM" id="CLU_048199_1_0_5"/>
<evidence type="ECO:0000256" key="1">
    <source>
        <dbReference type="ARBA" id="ARBA00007867"/>
    </source>
</evidence>
<dbReference type="PANTHER" id="PTHR11558">
    <property type="entry name" value="SPERMIDINE/SPERMINE SYNTHASE"/>
    <property type="match status" value="1"/>
</dbReference>
<keyword evidence="4 5" id="KW-0620">Polyamine biosynthesis</keyword>
<dbReference type="NCBIfam" id="TIGR00417">
    <property type="entry name" value="speE"/>
    <property type="match status" value="1"/>
</dbReference>
<evidence type="ECO:0000256" key="2">
    <source>
        <dbReference type="ARBA" id="ARBA00022679"/>
    </source>
</evidence>
<dbReference type="UniPathway" id="UPA00248">
    <property type="reaction ID" value="UER00314"/>
</dbReference>
<dbReference type="InterPro" id="IPR029063">
    <property type="entry name" value="SAM-dependent_MTases_sf"/>
</dbReference>
<dbReference type="PANTHER" id="PTHR11558:SF11">
    <property type="entry name" value="SPERMIDINE SYNTHASE"/>
    <property type="match status" value="1"/>
</dbReference>
<keyword evidence="11" id="KW-1185">Reference proteome</keyword>
<evidence type="ECO:0000256" key="7">
    <source>
        <dbReference type="RuleBase" id="RU003836"/>
    </source>
</evidence>
<dbReference type="NCBIfam" id="NF002010">
    <property type="entry name" value="PRK00811.1"/>
    <property type="match status" value="1"/>
</dbReference>
<accession>K7YIB2</accession>
<gene>
    <name evidence="5 10" type="primary">speE</name>
    <name evidence="10" type="ORF">A1OE_1167</name>
</gene>
<keyword evidence="2 5" id="KW-0808">Transferase</keyword>
<dbReference type="GO" id="GO:0008295">
    <property type="term" value="P:spermidine biosynthetic process"/>
    <property type="evidence" value="ECO:0007669"/>
    <property type="project" value="UniProtKB-UniRule"/>
</dbReference>
<feature type="binding site" evidence="5">
    <location>
        <position position="163"/>
    </location>
    <ligand>
        <name>S-methyl-5'-thioadenosine</name>
        <dbReference type="ChEBI" id="CHEBI:17509"/>
    </ligand>
</feature>
<evidence type="ECO:0000256" key="5">
    <source>
        <dbReference type="HAMAP-Rule" id="MF_00198"/>
    </source>
</evidence>
<dbReference type="EMBL" id="CP003539">
    <property type="protein sequence ID" value="AFX99345.1"/>
    <property type="molecule type" value="Genomic_DNA"/>
</dbReference>
<feature type="binding site" evidence="5">
    <location>
        <begin position="156"/>
        <end position="159"/>
    </location>
    <ligand>
        <name>spermidine</name>
        <dbReference type="ChEBI" id="CHEBI:57834"/>
    </ligand>
</feature>
<comment type="catalytic activity">
    <reaction evidence="5 8">
        <text>S-adenosyl 3-(methylsulfanyl)propylamine + putrescine = S-methyl-5'-thioadenosine + spermidine + H(+)</text>
        <dbReference type="Rhea" id="RHEA:12721"/>
        <dbReference type="ChEBI" id="CHEBI:15378"/>
        <dbReference type="ChEBI" id="CHEBI:17509"/>
        <dbReference type="ChEBI" id="CHEBI:57443"/>
        <dbReference type="ChEBI" id="CHEBI:57834"/>
        <dbReference type="ChEBI" id="CHEBI:326268"/>
        <dbReference type="EC" id="2.5.1.16"/>
    </reaction>
</comment>
<comment type="similarity">
    <text evidence="1 5 7">Belongs to the spermidine/spermine synthase family.</text>
</comment>
<feature type="active site" description="Proton acceptor" evidence="5 6">
    <location>
        <position position="156"/>
    </location>
</feature>
<feature type="domain" description="PABS" evidence="9">
    <location>
        <begin position="2"/>
        <end position="236"/>
    </location>
</feature>
<dbReference type="SUPFAM" id="SSF53335">
    <property type="entry name" value="S-adenosyl-L-methionine-dependent methyltransferases"/>
    <property type="match status" value="1"/>
</dbReference>
<dbReference type="Gene3D" id="3.40.50.150">
    <property type="entry name" value="Vaccinia Virus protein VP39"/>
    <property type="match status" value="1"/>
</dbReference>
<dbReference type="AlphaFoldDB" id="K7YIB2"/>
<comment type="function">
    <text evidence="5">Catalyzes the irreversible transfer of a propylamine group from the amino donor S-adenosylmethioninamine (decarboxy-AdoMet) to putrescine (1,4-diaminobutane) to yield spermidine.</text>
</comment>
<dbReference type="InterPro" id="IPR030373">
    <property type="entry name" value="PABS_CS"/>
</dbReference>
<feature type="binding site" evidence="5">
    <location>
        <position position="86"/>
    </location>
    <ligand>
        <name>spermidine</name>
        <dbReference type="ChEBI" id="CHEBI:57834"/>
    </ligand>
</feature>
<evidence type="ECO:0000256" key="6">
    <source>
        <dbReference type="PROSITE-ProRule" id="PRU00354"/>
    </source>
</evidence>
<dbReference type="InterPro" id="IPR037163">
    <property type="entry name" value="Spermidine_synt_N_sf"/>
</dbReference>
<feature type="binding site" evidence="5">
    <location>
        <begin position="138"/>
        <end position="139"/>
    </location>
    <ligand>
        <name>S-methyl-5'-thioadenosine</name>
        <dbReference type="ChEBI" id="CHEBI:17509"/>
    </ligand>
</feature>
<dbReference type="EC" id="2.5.1.16" evidence="5"/>
<evidence type="ECO:0000256" key="8">
    <source>
        <dbReference type="RuleBase" id="RU003837"/>
    </source>
</evidence>
<comment type="pathway">
    <text evidence="5">Amine and polyamine biosynthesis; spermidine biosynthesis; spermidine from putrescine: step 1/1.</text>
</comment>
<name>K7YIB2_9PROT</name>
<dbReference type="eggNOG" id="COG0421">
    <property type="taxonomic scope" value="Bacteria"/>
</dbReference>
<dbReference type="InterPro" id="IPR035246">
    <property type="entry name" value="Spermidine_synt_N"/>
</dbReference>
<dbReference type="InterPro" id="IPR030374">
    <property type="entry name" value="PABS"/>
</dbReference>
<dbReference type="PATRIC" id="fig|1193729.4.peg.622"/>
<evidence type="ECO:0000256" key="4">
    <source>
        <dbReference type="ARBA" id="ARBA00023115"/>
    </source>
</evidence>
<dbReference type="HAMAP" id="MF_00198">
    <property type="entry name" value="Spermidine_synth"/>
    <property type="match status" value="1"/>
</dbReference>
<dbReference type="PROSITE" id="PS01330">
    <property type="entry name" value="PABS_1"/>
    <property type="match status" value="1"/>
</dbReference>
<feature type="binding site" evidence="5">
    <location>
        <position position="106"/>
    </location>
    <ligand>
        <name>S-methyl-5'-thioadenosine</name>
        <dbReference type="ChEBI" id="CHEBI:17509"/>
    </ligand>
</feature>
<dbReference type="Gene3D" id="2.30.140.10">
    <property type="entry name" value="Spermidine synthase, tetramerisation domain"/>
    <property type="match status" value="1"/>
</dbReference>
<dbReference type="GO" id="GO:0005829">
    <property type="term" value="C:cytosol"/>
    <property type="evidence" value="ECO:0007669"/>
    <property type="project" value="TreeGrafter"/>
</dbReference>
<proteinExistence type="inferred from homology"/>
<dbReference type="CDD" id="cd02440">
    <property type="entry name" value="AdoMet_MTases"/>
    <property type="match status" value="1"/>
</dbReference>
<dbReference type="InterPro" id="IPR001045">
    <property type="entry name" value="Spermi_synthase"/>
</dbReference>
<evidence type="ECO:0000256" key="3">
    <source>
        <dbReference type="ARBA" id="ARBA00023066"/>
    </source>
</evidence>
<organism evidence="10 11">
    <name type="scientific">Candidatus Endolissoclinum faulkneri L2</name>
    <dbReference type="NCBI Taxonomy" id="1193729"/>
    <lineage>
        <taxon>Bacteria</taxon>
        <taxon>Pseudomonadati</taxon>
        <taxon>Pseudomonadota</taxon>
        <taxon>Alphaproteobacteria</taxon>
        <taxon>Rhodospirillales</taxon>
        <taxon>Rhodospirillaceae</taxon>
        <taxon>Candidatus Endolissoclinum</taxon>
    </lineage>
</organism>
<protein>
    <recommendedName>
        <fullName evidence="5">Polyamine aminopropyltransferase</fullName>
    </recommendedName>
    <alternativeName>
        <fullName evidence="5">Putrescine aminopropyltransferase</fullName>
        <shortName evidence="5">PAPT</shortName>
    </alternativeName>
    <alternativeName>
        <fullName evidence="5">Spermidine synthase</fullName>
        <shortName evidence="5">SPDS</shortName>
        <shortName evidence="5">SPDSY</shortName>
        <ecNumber evidence="5">2.5.1.16</ecNumber>
    </alternativeName>
</protein>
<dbReference type="RefSeq" id="WP_015088843.1">
    <property type="nucleotide sequence ID" value="NC_019566.1"/>
</dbReference>